<dbReference type="Proteomes" id="UP000582837">
    <property type="component" value="Unassembled WGS sequence"/>
</dbReference>
<name>A0A841GSN7_9BACT</name>
<dbReference type="AlphaFoldDB" id="A0A841GSN7"/>
<evidence type="ECO:0000313" key="2">
    <source>
        <dbReference type="Proteomes" id="UP000582837"/>
    </source>
</evidence>
<sequence length="55" mass="5926">MAKLEIEMLKVESFETTVVAEGVKGTVAAHEINDTLRYCPVSYGGTCVISACRTC</sequence>
<accession>A0A841GSN7</accession>
<dbReference type="EMBL" id="JACHIA010000002">
    <property type="protein sequence ID" value="MBB6069409.1"/>
    <property type="molecule type" value="Genomic_DNA"/>
</dbReference>
<organism evidence="1 2">
    <name type="scientific">Longimicrobium terrae</name>
    <dbReference type="NCBI Taxonomy" id="1639882"/>
    <lineage>
        <taxon>Bacteria</taxon>
        <taxon>Pseudomonadati</taxon>
        <taxon>Gemmatimonadota</taxon>
        <taxon>Longimicrobiia</taxon>
        <taxon>Longimicrobiales</taxon>
        <taxon>Longimicrobiaceae</taxon>
        <taxon>Longimicrobium</taxon>
    </lineage>
</organism>
<dbReference type="RefSeq" id="WP_170037728.1">
    <property type="nucleotide sequence ID" value="NZ_JABDTL010000002.1"/>
</dbReference>
<evidence type="ECO:0008006" key="3">
    <source>
        <dbReference type="Google" id="ProtNLM"/>
    </source>
</evidence>
<evidence type="ECO:0000313" key="1">
    <source>
        <dbReference type="EMBL" id="MBB6069409.1"/>
    </source>
</evidence>
<reference evidence="1 2" key="1">
    <citation type="submission" date="2020-08" db="EMBL/GenBank/DDBJ databases">
        <title>Genomic Encyclopedia of Type Strains, Phase IV (KMG-IV): sequencing the most valuable type-strain genomes for metagenomic binning, comparative biology and taxonomic classification.</title>
        <authorList>
            <person name="Goeker M."/>
        </authorList>
    </citation>
    <scope>NUCLEOTIDE SEQUENCE [LARGE SCALE GENOMIC DNA]</scope>
    <source>
        <strain evidence="1 2">DSM 29007</strain>
    </source>
</reference>
<proteinExistence type="predicted"/>
<gene>
    <name evidence="1" type="ORF">HNQ61_001024</name>
</gene>
<protein>
    <recommendedName>
        <fullName evidence="3">Lantibiotic</fullName>
    </recommendedName>
</protein>
<comment type="caution">
    <text evidence="1">The sequence shown here is derived from an EMBL/GenBank/DDBJ whole genome shotgun (WGS) entry which is preliminary data.</text>
</comment>
<keyword evidence="2" id="KW-1185">Reference proteome</keyword>